<dbReference type="Pfam" id="PF01790">
    <property type="entry name" value="LGT"/>
    <property type="match status" value="1"/>
</dbReference>
<comment type="caution">
    <text evidence="4">The sequence shown here is derived from an EMBL/GenBank/DDBJ whole genome shotgun (WGS) entry which is preliminary data.</text>
</comment>
<accession>A0A1V2EY90</accession>
<name>A0A1V2EY90_9SPHN</name>
<keyword evidence="1" id="KW-0676">Redox-active center</keyword>
<gene>
    <name evidence="4" type="primary">resA_1</name>
    <name evidence="4" type="ORF">SPHI_05610</name>
</gene>
<keyword evidence="5" id="KW-1185">Reference proteome</keyword>
<dbReference type="PANTHER" id="PTHR42852:SF13">
    <property type="entry name" value="PROTEIN DIPZ"/>
    <property type="match status" value="1"/>
</dbReference>
<dbReference type="GO" id="GO:0015036">
    <property type="term" value="F:disulfide oxidoreductase activity"/>
    <property type="evidence" value="ECO:0007669"/>
    <property type="project" value="UniProtKB-ARBA"/>
</dbReference>
<dbReference type="GO" id="GO:0042158">
    <property type="term" value="P:lipoprotein biosynthetic process"/>
    <property type="evidence" value="ECO:0007669"/>
    <property type="project" value="InterPro"/>
</dbReference>
<dbReference type="Pfam" id="PF00578">
    <property type="entry name" value="AhpC-TSA"/>
    <property type="match status" value="1"/>
</dbReference>
<evidence type="ECO:0000256" key="1">
    <source>
        <dbReference type="ARBA" id="ARBA00023284"/>
    </source>
</evidence>
<feature type="transmembrane region" description="Helical" evidence="2">
    <location>
        <begin position="109"/>
        <end position="131"/>
    </location>
</feature>
<dbReference type="CDD" id="cd02966">
    <property type="entry name" value="TlpA_like_family"/>
    <property type="match status" value="1"/>
</dbReference>
<feature type="domain" description="Thioredoxin" evidence="3">
    <location>
        <begin position="132"/>
        <end position="269"/>
    </location>
</feature>
<protein>
    <submittedName>
        <fullName evidence="4">Thiol-disulfide oxidoreductase ResA</fullName>
    </submittedName>
</protein>
<dbReference type="Proteomes" id="UP000188729">
    <property type="component" value="Unassembled WGS sequence"/>
</dbReference>
<dbReference type="EMBL" id="MPSB01000002">
    <property type="protein sequence ID" value="ONF97124.1"/>
    <property type="molecule type" value="Genomic_DNA"/>
</dbReference>
<dbReference type="InterPro" id="IPR036249">
    <property type="entry name" value="Thioredoxin-like_sf"/>
</dbReference>
<dbReference type="GO" id="GO:0005886">
    <property type="term" value="C:plasma membrane"/>
    <property type="evidence" value="ECO:0007669"/>
    <property type="project" value="InterPro"/>
</dbReference>
<dbReference type="PROSITE" id="PS00194">
    <property type="entry name" value="THIOREDOXIN_1"/>
    <property type="match status" value="1"/>
</dbReference>
<dbReference type="AlphaFoldDB" id="A0A1V2EY90"/>
<organism evidence="4 5">
    <name type="scientific">Sphingomonas jeddahensis</name>
    <dbReference type="NCBI Taxonomy" id="1915074"/>
    <lineage>
        <taxon>Bacteria</taxon>
        <taxon>Pseudomonadati</taxon>
        <taxon>Pseudomonadota</taxon>
        <taxon>Alphaproteobacteria</taxon>
        <taxon>Sphingomonadales</taxon>
        <taxon>Sphingomonadaceae</taxon>
        <taxon>Sphingomonas</taxon>
    </lineage>
</organism>
<dbReference type="GO" id="GO:0016209">
    <property type="term" value="F:antioxidant activity"/>
    <property type="evidence" value="ECO:0007669"/>
    <property type="project" value="InterPro"/>
</dbReference>
<dbReference type="InterPro" id="IPR017937">
    <property type="entry name" value="Thioredoxin_CS"/>
</dbReference>
<keyword evidence="2" id="KW-0472">Membrane</keyword>
<dbReference type="InterPro" id="IPR001640">
    <property type="entry name" value="Lgt"/>
</dbReference>
<feature type="transmembrane region" description="Helical" evidence="2">
    <location>
        <begin position="78"/>
        <end position="102"/>
    </location>
</feature>
<sequence>MGANMDGIISLGPFMIATDRALAIAAIWAFLAIATWIAARTGSNAGQAGWTAIGIGFVAARLGYVLENLPAFLLEPWTVIAVWQGGFSPWVGVAAAALALLVKMGRRRATVLMLGALGGLSLTHAAVSAAIEPKAKQLPEGLQLTTLTGRPVALDGMRGHGFVLNLWATWCPPCRREMPMVIDVAATSSVPVLLVNQGEPAGRVKAFLSINDMPSDAILLDATQRVAGATGARAYPTTIFVNADGEIVRVHAGEISRAALTSGIRELERKQQ</sequence>
<dbReference type="InterPro" id="IPR000866">
    <property type="entry name" value="AhpC/TSA"/>
</dbReference>
<reference evidence="4 5" key="1">
    <citation type="submission" date="2016-11" db="EMBL/GenBank/DDBJ databases">
        <title>Genome sequence of Sphingomonas jeddahensis G39.</title>
        <authorList>
            <person name="Poehlein A."/>
            <person name="Wuebbeler J.H."/>
            <person name="Steinbuechel A."/>
            <person name="Daniel R."/>
        </authorList>
    </citation>
    <scope>NUCLEOTIDE SEQUENCE [LARGE SCALE GENOMIC DNA]</scope>
    <source>
        <strain evidence="4 5">G39</strain>
    </source>
</reference>
<feature type="transmembrane region" description="Helical" evidence="2">
    <location>
        <begin position="48"/>
        <end position="66"/>
    </location>
</feature>
<dbReference type="PANTHER" id="PTHR42852">
    <property type="entry name" value="THIOL:DISULFIDE INTERCHANGE PROTEIN DSBE"/>
    <property type="match status" value="1"/>
</dbReference>
<feature type="transmembrane region" description="Helical" evidence="2">
    <location>
        <begin position="20"/>
        <end position="39"/>
    </location>
</feature>
<evidence type="ECO:0000313" key="5">
    <source>
        <dbReference type="Proteomes" id="UP000188729"/>
    </source>
</evidence>
<proteinExistence type="predicted"/>
<evidence type="ECO:0000313" key="4">
    <source>
        <dbReference type="EMBL" id="ONF97124.1"/>
    </source>
</evidence>
<dbReference type="STRING" id="1915074.SPHI_05610"/>
<dbReference type="PROSITE" id="PS51352">
    <property type="entry name" value="THIOREDOXIN_2"/>
    <property type="match status" value="1"/>
</dbReference>
<evidence type="ECO:0000259" key="3">
    <source>
        <dbReference type="PROSITE" id="PS51352"/>
    </source>
</evidence>
<dbReference type="GO" id="GO:0008961">
    <property type="term" value="F:phosphatidylglycerol-prolipoprotein diacylglyceryl transferase activity"/>
    <property type="evidence" value="ECO:0007669"/>
    <property type="project" value="InterPro"/>
</dbReference>
<dbReference type="InterPro" id="IPR050553">
    <property type="entry name" value="Thioredoxin_ResA/DsbE_sf"/>
</dbReference>
<keyword evidence="2" id="KW-0812">Transmembrane</keyword>
<dbReference type="Gene3D" id="3.40.30.10">
    <property type="entry name" value="Glutaredoxin"/>
    <property type="match status" value="1"/>
</dbReference>
<dbReference type="InterPro" id="IPR013766">
    <property type="entry name" value="Thioredoxin_domain"/>
</dbReference>
<dbReference type="SUPFAM" id="SSF52833">
    <property type="entry name" value="Thioredoxin-like"/>
    <property type="match status" value="1"/>
</dbReference>
<keyword evidence="2" id="KW-1133">Transmembrane helix</keyword>
<evidence type="ECO:0000256" key="2">
    <source>
        <dbReference type="SAM" id="Phobius"/>
    </source>
</evidence>